<name>A0A7L4YM55_9ACTN</name>
<dbReference type="AlphaFoldDB" id="A0A7L4YM55"/>
<gene>
    <name evidence="2" type="ORF">EK0264_04550</name>
</gene>
<evidence type="ECO:0000256" key="1">
    <source>
        <dbReference type="SAM" id="MobiDB-lite"/>
    </source>
</evidence>
<proteinExistence type="predicted"/>
<keyword evidence="3" id="KW-1185">Reference proteome</keyword>
<accession>A0A7L4YM55</accession>
<dbReference type="KEGG" id="eke:EK0264_04550"/>
<sequence>MRIPTPFDAIDLVGRAAGAVEEAISLVPRLVSLLGQAERLVQRADGIVGAIEQTVAGADVVLAETSAVVDRADALTVRVDGLLAKYEPSLHQLHPIVVRLVETSEEDEVEAVVRMINLLPALVDQLGSDIMPVLDTLGTVAPDLRDLLDLSRELNEMLGSLPGMGRVKKRIDEEQAEKEQAEQAQYRADEDVSTAPNRGLEQ</sequence>
<dbReference type="Proteomes" id="UP000463857">
    <property type="component" value="Chromosome"/>
</dbReference>
<evidence type="ECO:0000313" key="3">
    <source>
        <dbReference type="Proteomes" id="UP000463857"/>
    </source>
</evidence>
<dbReference type="OrthoDB" id="4774719at2"/>
<evidence type="ECO:0008006" key="4">
    <source>
        <dbReference type="Google" id="ProtNLM"/>
    </source>
</evidence>
<organism evidence="2 3">
    <name type="scientific">Epidermidibacterium keratini</name>
    <dbReference type="NCBI Taxonomy" id="1891644"/>
    <lineage>
        <taxon>Bacteria</taxon>
        <taxon>Bacillati</taxon>
        <taxon>Actinomycetota</taxon>
        <taxon>Actinomycetes</taxon>
        <taxon>Sporichthyales</taxon>
        <taxon>Sporichthyaceae</taxon>
        <taxon>Epidermidibacterium</taxon>
    </lineage>
</organism>
<dbReference type="EMBL" id="CP047156">
    <property type="protein sequence ID" value="QHB99626.1"/>
    <property type="molecule type" value="Genomic_DNA"/>
</dbReference>
<dbReference type="InParanoid" id="A0A7L4YM55"/>
<evidence type="ECO:0000313" key="2">
    <source>
        <dbReference type="EMBL" id="QHB99626.1"/>
    </source>
</evidence>
<feature type="compositionally biased region" description="Basic and acidic residues" evidence="1">
    <location>
        <begin position="170"/>
        <end position="181"/>
    </location>
</feature>
<reference evidence="2 3" key="1">
    <citation type="journal article" date="2018" name="Int. J. Syst. Evol. Microbiol.">
        <title>Epidermidibacterium keratini gen. nov., sp. nov., a member of the family Sporichthyaceae, isolated from keratin epidermis.</title>
        <authorList>
            <person name="Lee D.G."/>
            <person name="Trujillo M.E."/>
            <person name="Kang S."/>
            <person name="Nam J.J."/>
            <person name="Kim Y.J."/>
        </authorList>
    </citation>
    <scope>NUCLEOTIDE SEQUENCE [LARGE SCALE GENOMIC DNA]</scope>
    <source>
        <strain evidence="2 3">EPI-7</strain>
    </source>
</reference>
<protein>
    <recommendedName>
        <fullName evidence="4">Ribulose 1,5-bisphosphate carboxylase large subunit</fullName>
    </recommendedName>
</protein>
<dbReference type="RefSeq" id="WP_159543373.1">
    <property type="nucleotide sequence ID" value="NZ_CP047156.1"/>
</dbReference>
<feature type="region of interest" description="Disordered" evidence="1">
    <location>
        <begin position="165"/>
        <end position="202"/>
    </location>
</feature>